<protein>
    <submittedName>
        <fullName evidence="2">Uncharacterized protein</fullName>
    </submittedName>
</protein>
<evidence type="ECO:0000313" key="2">
    <source>
        <dbReference type="EMBL" id="CAE7377268.1"/>
    </source>
</evidence>
<dbReference type="EMBL" id="CAJNDS010002215">
    <property type="protein sequence ID" value="CAE7377268.1"/>
    <property type="molecule type" value="Genomic_DNA"/>
</dbReference>
<accession>A0A812Q650</accession>
<keyword evidence="3" id="KW-1185">Reference proteome</keyword>
<gene>
    <name evidence="2" type="ORF">SNAT2548_LOCUS20601</name>
</gene>
<organism evidence="2 3">
    <name type="scientific">Symbiodinium natans</name>
    <dbReference type="NCBI Taxonomy" id="878477"/>
    <lineage>
        <taxon>Eukaryota</taxon>
        <taxon>Sar</taxon>
        <taxon>Alveolata</taxon>
        <taxon>Dinophyceae</taxon>
        <taxon>Suessiales</taxon>
        <taxon>Symbiodiniaceae</taxon>
        <taxon>Symbiodinium</taxon>
    </lineage>
</organism>
<feature type="coiled-coil region" evidence="1">
    <location>
        <begin position="214"/>
        <end position="248"/>
    </location>
</feature>
<evidence type="ECO:0000256" key="1">
    <source>
        <dbReference type="SAM" id="Coils"/>
    </source>
</evidence>
<proteinExistence type="predicted"/>
<name>A0A812Q650_9DINO</name>
<sequence>MKPWSPGPLRLARLACWCIAAWGLTGARGIRGLAVSGTSRSAASSGLHKAITFSRQTLAAIRQGTSSDFGEDGDDELEAEEDAAEMTSSLFNATLQKCLELGNNRDDSSAVLRKKVSEICRQADAKGLVQKLSAKINDETVATWLCQGTGVSSPEDLEACRQTGQVLLGGLGEMVETAVSPEALAKFTMYSIKAVATLAPLPPPLGVLLNKAADMVLNRLSKEAEAQLEDLEEKMEQVSRRVLNEELLRLGAAQARAGEDQIQEMATLDASLRDAIESSNWGNGLSKLAGALSKSGSFNRWASIEQNLATSLELLRPPSSVLDV</sequence>
<reference evidence="2" key="1">
    <citation type="submission" date="2021-02" db="EMBL/GenBank/DDBJ databases">
        <authorList>
            <person name="Dougan E. K."/>
            <person name="Rhodes N."/>
            <person name="Thang M."/>
            <person name="Chan C."/>
        </authorList>
    </citation>
    <scope>NUCLEOTIDE SEQUENCE</scope>
</reference>
<dbReference type="Proteomes" id="UP000604046">
    <property type="component" value="Unassembled WGS sequence"/>
</dbReference>
<comment type="caution">
    <text evidence="2">The sequence shown here is derived from an EMBL/GenBank/DDBJ whole genome shotgun (WGS) entry which is preliminary data.</text>
</comment>
<dbReference type="AlphaFoldDB" id="A0A812Q650"/>
<keyword evidence="1" id="KW-0175">Coiled coil</keyword>
<evidence type="ECO:0000313" key="3">
    <source>
        <dbReference type="Proteomes" id="UP000604046"/>
    </source>
</evidence>
<dbReference type="OrthoDB" id="439480at2759"/>